<accession>A0ACB9REU0</accession>
<comment type="caution">
    <text evidence="1">The sequence shown here is derived from an EMBL/GenBank/DDBJ whole genome shotgun (WGS) entry which is preliminary data.</text>
</comment>
<dbReference type="EMBL" id="CM042883">
    <property type="protein sequence ID" value="KAI4375963.1"/>
    <property type="molecule type" value="Genomic_DNA"/>
</dbReference>
<proteinExistence type="predicted"/>
<protein>
    <submittedName>
        <fullName evidence="1">Uncharacterized protein</fullName>
    </submittedName>
</protein>
<sequence>MRPTSLMVGSIQEVGLAVHHFRGGSEKAVAVRDAENTLWTGVPGNYANRYAPEALSTVGKLVDADDILKLPRKPSNCLANPRMYEVPPISYVFTLLGDIKLEFDDSHLSYDPETYKRELDLDSAMVTVKYNIGNVTYPREHFASCPDQAVAVKISTTRPGSVSFKASLDSKLPHLTYAKGENKIVMEGSCPG</sequence>
<reference evidence="2" key="1">
    <citation type="journal article" date="2023" name="Front. Plant Sci.">
        <title>Chromosomal-level genome assembly of Melastoma candidum provides insights into trichome evolution.</title>
        <authorList>
            <person name="Zhong Y."/>
            <person name="Wu W."/>
            <person name="Sun C."/>
            <person name="Zou P."/>
            <person name="Liu Y."/>
            <person name="Dai S."/>
            <person name="Zhou R."/>
        </authorList>
    </citation>
    <scope>NUCLEOTIDE SEQUENCE [LARGE SCALE GENOMIC DNA]</scope>
</reference>
<gene>
    <name evidence="1" type="ORF">MLD38_013770</name>
</gene>
<evidence type="ECO:0000313" key="2">
    <source>
        <dbReference type="Proteomes" id="UP001057402"/>
    </source>
</evidence>
<organism evidence="1 2">
    <name type="scientific">Melastoma candidum</name>
    <dbReference type="NCBI Taxonomy" id="119954"/>
    <lineage>
        <taxon>Eukaryota</taxon>
        <taxon>Viridiplantae</taxon>
        <taxon>Streptophyta</taxon>
        <taxon>Embryophyta</taxon>
        <taxon>Tracheophyta</taxon>
        <taxon>Spermatophyta</taxon>
        <taxon>Magnoliopsida</taxon>
        <taxon>eudicotyledons</taxon>
        <taxon>Gunneridae</taxon>
        <taxon>Pentapetalae</taxon>
        <taxon>rosids</taxon>
        <taxon>malvids</taxon>
        <taxon>Myrtales</taxon>
        <taxon>Melastomataceae</taxon>
        <taxon>Melastomatoideae</taxon>
        <taxon>Melastomateae</taxon>
        <taxon>Melastoma</taxon>
    </lineage>
</organism>
<evidence type="ECO:0000313" key="1">
    <source>
        <dbReference type="EMBL" id="KAI4375963.1"/>
    </source>
</evidence>
<keyword evidence="2" id="KW-1185">Reference proteome</keyword>
<name>A0ACB9REU0_9MYRT</name>
<dbReference type="Proteomes" id="UP001057402">
    <property type="component" value="Chromosome 4"/>
</dbReference>